<evidence type="ECO:0000256" key="2">
    <source>
        <dbReference type="SAM" id="MobiDB-lite"/>
    </source>
</evidence>
<feature type="region of interest" description="Disordered" evidence="2">
    <location>
        <begin position="235"/>
        <end position="257"/>
    </location>
</feature>
<accession>A0A914QRP0</accession>
<evidence type="ECO:0000313" key="4">
    <source>
        <dbReference type="WBParaSite" id="PDA_v2.g4252.t1"/>
    </source>
</evidence>
<keyword evidence="3" id="KW-1185">Reference proteome</keyword>
<protein>
    <submittedName>
        <fullName evidence="4">BZIP domain-containing protein</fullName>
    </submittedName>
</protein>
<keyword evidence="1" id="KW-0175">Coiled coil</keyword>
<sequence>MNFPSNNAEGGYGHDEYNGGFEQYYNAHPNLHGNTVGHLPTINQDPQHPDHFQNSVSNDLARDINFAYESYGNQSSYGFGPNNYVSQYCDPSEYYNLTFERQEQHPFFDLQNIFEENQNVDNNINHPQQNQAEQPMNFEVTSINTQLSNESDNFIDDFVTLDISNNKEKDKLLSQMTDDEICAASGNFNPFCVPVTPLPEQFEEEAPKEVYKFNQDPEIVYDAHNEQNAMMPVQNQQPFFNPPPSSLNQSNTNSENNNANLPLSMAFCSTKKPGPGRPPKYDKEDRTLFYERTQAKRESSKKYERRIKQEKDAKRQKIENTLVALNAEHHILSQRLIAVTNQSDNYFKTNLKSFNEEQLKIYYEKTKMMNIL</sequence>
<dbReference type="WBParaSite" id="PDA_v2.g4252.t1">
    <property type="protein sequence ID" value="PDA_v2.g4252.t1"/>
    <property type="gene ID" value="PDA_v2.g4252"/>
</dbReference>
<proteinExistence type="predicted"/>
<reference evidence="4" key="1">
    <citation type="submission" date="2022-11" db="UniProtKB">
        <authorList>
            <consortium name="WormBaseParasite"/>
        </authorList>
    </citation>
    <scope>IDENTIFICATION</scope>
</reference>
<dbReference type="AlphaFoldDB" id="A0A914QRP0"/>
<name>A0A914QRP0_9BILA</name>
<evidence type="ECO:0000313" key="3">
    <source>
        <dbReference type="Proteomes" id="UP000887578"/>
    </source>
</evidence>
<evidence type="ECO:0000256" key="1">
    <source>
        <dbReference type="SAM" id="Coils"/>
    </source>
</evidence>
<feature type="compositionally biased region" description="Low complexity" evidence="2">
    <location>
        <begin position="246"/>
        <end position="257"/>
    </location>
</feature>
<organism evidence="3 4">
    <name type="scientific">Panagrolaimus davidi</name>
    <dbReference type="NCBI Taxonomy" id="227884"/>
    <lineage>
        <taxon>Eukaryota</taxon>
        <taxon>Metazoa</taxon>
        <taxon>Ecdysozoa</taxon>
        <taxon>Nematoda</taxon>
        <taxon>Chromadorea</taxon>
        <taxon>Rhabditida</taxon>
        <taxon>Tylenchina</taxon>
        <taxon>Panagrolaimomorpha</taxon>
        <taxon>Panagrolaimoidea</taxon>
        <taxon>Panagrolaimidae</taxon>
        <taxon>Panagrolaimus</taxon>
    </lineage>
</organism>
<dbReference type="Proteomes" id="UP000887578">
    <property type="component" value="Unplaced"/>
</dbReference>
<feature type="coiled-coil region" evidence="1">
    <location>
        <begin position="300"/>
        <end position="328"/>
    </location>
</feature>